<dbReference type="PIRSF" id="PIRSF006278">
    <property type="entry name" value="ACCD_DCysDesulf"/>
    <property type="match status" value="1"/>
</dbReference>
<evidence type="ECO:0000259" key="6">
    <source>
        <dbReference type="Pfam" id="PF00291"/>
    </source>
</evidence>
<evidence type="ECO:0000256" key="5">
    <source>
        <dbReference type="PIRSR" id="PIRSR006278-2"/>
    </source>
</evidence>
<dbReference type="Gene3D" id="3.40.50.1100">
    <property type="match status" value="2"/>
</dbReference>
<dbReference type="SUPFAM" id="SSF53686">
    <property type="entry name" value="Tryptophan synthase beta subunit-like PLP-dependent enzymes"/>
    <property type="match status" value="1"/>
</dbReference>
<dbReference type="InterPro" id="IPR001926">
    <property type="entry name" value="TrpB-like_PALP"/>
</dbReference>
<dbReference type="RefSeq" id="WP_239089380.1">
    <property type="nucleotide sequence ID" value="NZ_BOOG01000011.1"/>
</dbReference>
<dbReference type="GO" id="GO:1901605">
    <property type="term" value="P:alpha-amino acid metabolic process"/>
    <property type="evidence" value="ECO:0007669"/>
    <property type="project" value="UniProtKB-ARBA"/>
</dbReference>
<sequence>MNGGDVGGLGERVELGRARAVPLTELHDDRLAAAGVRLLLKRDDLLHPLLPGNKYRKLRHNLTRAAELGHETLLTYGGAYSNHIRAVAAAGAEFGFRTIGVIRGEEHLPLNDTLAFATGCGMRLVYVDRTSYRAKDDPEAVEALRRRFGDFYRLPEGGSNELAVLGCAELPAEIDVPFNLVCCPVGTGGTLAGIAAGLAPGQRALGFSVLKGGRFLAETVAHLQQVAYGGMSANWSISYDFHAGGYAKRNADLDAFITDFADRHGMVLEWVYVAKMLWGIFTLAEYGEFPSGTTIVAVITAPITRA</sequence>
<evidence type="ECO:0000313" key="7">
    <source>
        <dbReference type="EMBL" id="GIH68838.1"/>
    </source>
</evidence>
<feature type="modified residue" description="N6-(pyridoxal phosphate)lysine" evidence="5">
    <location>
        <position position="54"/>
    </location>
</feature>
<evidence type="ECO:0000256" key="4">
    <source>
        <dbReference type="PIRSR" id="PIRSR006278-1"/>
    </source>
</evidence>
<dbReference type="AlphaFoldDB" id="A0A8J3VYC0"/>
<evidence type="ECO:0000256" key="1">
    <source>
        <dbReference type="ARBA" id="ARBA00001933"/>
    </source>
</evidence>
<comment type="similarity">
    <text evidence="2">Belongs to the ACC deaminase/D-cysteine desulfhydrase family.</text>
</comment>
<comment type="caution">
    <text evidence="7">The sequence shown here is derived from an EMBL/GenBank/DDBJ whole genome shotgun (WGS) entry which is preliminary data.</text>
</comment>
<dbReference type="EMBL" id="BOOG01000011">
    <property type="protein sequence ID" value="GIH68838.1"/>
    <property type="molecule type" value="Genomic_DNA"/>
</dbReference>
<protein>
    <submittedName>
        <fullName evidence="7">1-aminocyclopropane-1-carboxylate deaminase</fullName>
    </submittedName>
</protein>
<dbReference type="PANTHER" id="PTHR43780:SF2">
    <property type="entry name" value="1-AMINOCYCLOPROPANE-1-CARBOXYLATE DEAMINASE-RELATED"/>
    <property type="match status" value="1"/>
</dbReference>
<accession>A0A8J3VYC0</accession>
<dbReference type="Pfam" id="PF00291">
    <property type="entry name" value="PALP"/>
    <property type="match status" value="1"/>
</dbReference>
<name>A0A8J3VYC0_9ACTN</name>
<dbReference type="InterPro" id="IPR027278">
    <property type="entry name" value="ACCD_DCysDesulf"/>
</dbReference>
<feature type="domain" description="Tryptophan synthase beta chain-like PALP" evidence="6">
    <location>
        <begin position="30"/>
        <end position="300"/>
    </location>
</feature>
<dbReference type="InterPro" id="IPR036052">
    <property type="entry name" value="TrpB-like_PALP_sf"/>
</dbReference>
<organism evidence="7 8">
    <name type="scientific">Sphaerimonospora thailandensis</name>
    <dbReference type="NCBI Taxonomy" id="795644"/>
    <lineage>
        <taxon>Bacteria</taxon>
        <taxon>Bacillati</taxon>
        <taxon>Actinomycetota</taxon>
        <taxon>Actinomycetes</taxon>
        <taxon>Streptosporangiales</taxon>
        <taxon>Streptosporangiaceae</taxon>
        <taxon>Sphaerimonospora</taxon>
    </lineage>
</organism>
<keyword evidence="8" id="KW-1185">Reference proteome</keyword>
<dbReference type="Proteomes" id="UP000610966">
    <property type="component" value="Unassembled WGS sequence"/>
</dbReference>
<reference evidence="7" key="1">
    <citation type="submission" date="2021-01" db="EMBL/GenBank/DDBJ databases">
        <title>Whole genome shotgun sequence of Sphaerimonospora thailandensis NBRC 107569.</title>
        <authorList>
            <person name="Komaki H."/>
            <person name="Tamura T."/>
        </authorList>
    </citation>
    <scope>NUCLEOTIDE SEQUENCE</scope>
    <source>
        <strain evidence="7">NBRC 107569</strain>
    </source>
</reference>
<dbReference type="PANTHER" id="PTHR43780">
    <property type="entry name" value="1-AMINOCYCLOPROPANE-1-CARBOXYLATE DEAMINASE-RELATED"/>
    <property type="match status" value="1"/>
</dbReference>
<keyword evidence="3 5" id="KW-0663">Pyridoxal phosphate</keyword>
<gene>
    <name evidence="7" type="ORF">Mth01_10910</name>
</gene>
<proteinExistence type="inferred from homology"/>
<dbReference type="GO" id="GO:0019148">
    <property type="term" value="F:D-cysteine desulfhydrase activity"/>
    <property type="evidence" value="ECO:0007669"/>
    <property type="project" value="TreeGrafter"/>
</dbReference>
<evidence type="ECO:0000256" key="3">
    <source>
        <dbReference type="ARBA" id="ARBA00022898"/>
    </source>
</evidence>
<evidence type="ECO:0000256" key="2">
    <source>
        <dbReference type="ARBA" id="ARBA00008639"/>
    </source>
</evidence>
<evidence type="ECO:0000313" key="8">
    <source>
        <dbReference type="Proteomes" id="UP000610966"/>
    </source>
</evidence>
<comment type="cofactor">
    <cofactor evidence="1">
        <name>pyridoxal 5'-phosphate</name>
        <dbReference type="ChEBI" id="CHEBI:597326"/>
    </cofactor>
</comment>
<feature type="active site" description="Nucleophile" evidence="4">
    <location>
        <position position="81"/>
    </location>
</feature>